<dbReference type="InterPro" id="IPR050206">
    <property type="entry name" value="FtsK/SpoIIIE/SftA"/>
</dbReference>
<proteinExistence type="predicted"/>
<protein>
    <submittedName>
        <fullName evidence="6">FtsK/SpoIIIE domain-containing protein</fullName>
    </submittedName>
</protein>
<feature type="domain" description="FtsK" evidence="5">
    <location>
        <begin position="640"/>
        <end position="832"/>
    </location>
</feature>
<keyword evidence="4" id="KW-0175">Coiled coil</keyword>
<dbReference type="PANTHER" id="PTHR22683">
    <property type="entry name" value="SPORULATION PROTEIN RELATED"/>
    <property type="match status" value="1"/>
</dbReference>
<feature type="coiled-coil region" evidence="4">
    <location>
        <begin position="287"/>
        <end position="314"/>
    </location>
</feature>
<evidence type="ECO:0000256" key="4">
    <source>
        <dbReference type="SAM" id="Coils"/>
    </source>
</evidence>
<name>A0ABP9H3L9_9ACTN</name>
<feature type="binding site" evidence="3">
    <location>
        <begin position="996"/>
        <end position="1003"/>
    </location>
    <ligand>
        <name>ATP</name>
        <dbReference type="ChEBI" id="CHEBI:30616"/>
    </ligand>
</feature>
<evidence type="ECO:0000259" key="5">
    <source>
        <dbReference type="PROSITE" id="PS50901"/>
    </source>
</evidence>
<evidence type="ECO:0000313" key="6">
    <source>
        <dbReference type="EMBL" id="GAA4958307.1"/>
    </source>
</evidence>
<sequence>MEFRVGIAAPHGGGAGSALGDVLGDVLVEVAAETPVGALAVELAGYAGVPVPPYGPPDLFVAGHRLDAGQSVSESPLRDGVVVAVGASGSAASPDQAGVEIHVVGGPDAGGVHRLGPSTAVLGSGTDAWVRVADPTLPAEAAEVDVAVDGAVTVRPLDGAEVHLDGELLDGEREWPLRSVLACGLTLFERAVPSFPDTALRPADDGAGLDFNRPPRVQPLPRRRKFQIPTRPEQHESAPLPWLMMLSPLVGALAMAYLMHTTRMLYLAVLSPLSMAGMYLTNKHHGRRSFRSRLARYRQRKASIEEQVEHAITLETLQCRAACPDPAKAALIATGPRQRLWERRRTDPDRLLLRVGTGAVPSEVEVTDPRREEHRRTDPRKLTDVPVAVPLPDVGVLGVAGSGALPRAVGRWLVAQAAVLHSPAELRICVLSEQAGAADWDWVRWLPHTRPENDGQTVALVGTDADSVGRRIAELLAVLTARQTAFRDRADGAPSADPDFLIVMDGSRRLRTVPGITRLLRDGPGVGLFAVCLDADRRLLPQECGAVAEEDWYGTLRVTRAGAAAADGVRPDAVSAAWCTSVARALAPIRDAKQDEAAGLPDASRLLDVLELEPPTGDVIAARWAMGGRSTVAIVGESFDGAFGVDLVRDGPHGLVAGTTGSGKSELLQTIVASLAVANRPDAMTFALVDFKGGAAFKDCARLPHTVGMVTDLEARLVERALESLAAELRRREHILAAADTKDLEDYQVAMRTNPALQPLPRLLIVIDEFAEMVAQMGEYVTALVNIARRGRSLGIHLILATQRPSGAVSGEIRANTNLRIALRVTDTAESADVIDAPDAGRISKSTPGRAFVRLGATSLLPFQSARVGGRRPGAAGDSEIPRPRVVDIPWSSLGAPPPPPPRGAAAESDDLLTDLAVLVDAVREANDRLGIPAQHSPWAPPLPSVLTVGELRPYDGPFADTLRPAPYALEDVPTEQARYVRAIDFTSFGHLIAAGAPRSGRSQLLRTIAGSVALANSCADVHLYGIDCGNGALLALEALPHCGAVVRSTDTERAVRLLGKITDEVKRRMALLGERGFTDIAEQRAHAAAEDRLPHILLLLDRWEGFTTSIGDLNHGEHTDTILQLMREGASVGVHVVVSGDRTLLTGRISTITENRLAFQLSDKNDYGLVGLMTRKAPDALPPGRAYRIGAVELQVALLGPDPAGQAQAADLRAIGASAAARDASVPRSRRPFGVDVLPSRIEYGPAVALRSRGGGVAAAASPLWAMVGVGGDTLSVLGPDLASATPAFVIAGPPLSGRSTTLLTIARGFLSAGTELIVLAPRTSPLRSLADLPGVLAVFTGPDVPRDEFTAAIDKLSGPGAVLVDDAELLRTCDAAERLTALIRRQLRPDLALVLAGDADDICAGFTGWQVEAKKTRRGLLLSPQNNADGDLVGVRLPRAFVGQPIHPGRGVLHLGDGELTMVQVPAAGGWPGGEA</sequence>
<evidence type="ECO:0000313" key="7">
    <source>
        <dbReference type="Proteomes" id="UP001500466"/>
    </source>
</evidence>
<organism evidence="6 7">
    <name type="scientific">Yinghuangia aomiensis</name>
    <dbReference type="NCBI Taxonomy" id="676205"/>
    <lineage>
        <taxon>Bacteria</taxon>
        <taxon>Bacillati</taxon>
        <taxon>Actinomycetota</taxon>
        <taxon>Actinomycetes</taxon>
        <taxon>Kitasatosporales</taxon>
        <taxon>Streptomycetaceae</taxon>
        <taxon>Yinghuangia</taxon>
    </lineage>
</organism>
<dbReference type="PANTHER" id="PTHR22683:SF1">
    <property type="entry name" value="TYPE VII SECRETION SYSTEM PROTEIN ESSC"/>
    <property type="match status" value="1"/>
</dbReference>
<dbReference type="CDD" id="cd00060">
    <property type="entry name" value="FHA"/>
    <property type="match status" value="1"/>
</dbReference>
<dbReference type="Proteomes" id="UP001500466">
    <property type="component" value="Unassembled WGS sequence"/>
</dbReference>
<feature type="binding site" evidence="3">
    <location>
        <begin position="658"/>
        <end position="665"/>
    </location>
    <ligand>
        <name>ATP</name>
        <dbReference type="ChEBI" id="CHEBI:30616"/>
    </ligand>
</feature>
<evidence type="ECO:0000256" key="1">
    <source>
        <dbReference type="ARBA" id="ARBA00022741"/>
    </source>
</evidence>
<keyword evidence="7" id="KW-1185">Reference proteome</keyword>
<dbReference type="Pfam" id="PF01580">
    <property type="entry name" value="FtsK_SpoIIIE"/>
    <property type="match status" value="2"/>
</dbReference>
<dbReference type="SUPFAM" id="SSF52540">
    <property type="entry name" value="P-loop containing nucleoside triphosphate hydrolases"/>
    <property type="match status" value="2"/>
</dbReference>
<accession>A0ABP9H3L9</accession>
<reference evidence="7" key="1">
    <citation type="journal article" date="2019" name="Int. J. Syst. Evol. Microbiol.">
        <title>The Global Catalogue of Microorganisms (GCM) 10K type strain sequencing project: providing services to taxonomists for standard genome sequencing and annotation.</title>
        <authorList>
            <consortium name="The Broad Institute Genomics Platform"/>
            <consortium name="The Broad Institute Genome Sequencing Center for Infectious Disease"/>
            <person name="Wu L."/>
            <person name="Ma J."/>
        </authorList>
    </citation>
    <scope>NUCLEOTIDE SEQUENCE [LARGE SCALE GENOMIC DNA]</scope>
    <source>
        <strain evidence="7">JCM 17986</strain>
    </source>
</reference>
<dbReference type="InterPro" id="IPR002543">
    <property type="entry name" value="FtsK_dom"/>
</dbReference>
<comment type="caution">
    <text evidence="6">The sequence shown here is derived from an EMBL/GenBank/DDBJ whole genome shotgun (WGS) entry which is preliminary data.</text>
</comment>
<dbReference type="RefSeq" id="WP_345675101.1">
    <property type="nucleotide sequence ID" value="NZ_BAABHS010000006.1"/>
</dbReference>
<dbReference type="CDD" id="cd01127">
    <property type="entry name" value="TrwB_TraG_TraD_VirD4"/>
    <property type="match status" value="1"/>
</dbReference>
<dbReference type="EMBL" id="BAABHS010000006">
    <property type="protein sequence ID" value="GAA4958307.1"/>
    <property type="molecule type" value="Genomic_DNA"/>
</dbReference>
<keyword evidence="2 3" id="KW-0067">ATP-binding</keyword>
<dbReference type="InterPro" id="IPR003593">
    <property type="entry name" value="AAA+_ATPase"/>
</dbReference>
<evidence type="ECO:0000256" key="3">
    <source>
        <dbReference type="PROSITE-ProRule" id="PRU00289"/>
    </source>
</evidence>
<dbReference type="InterPro" id="IPR027417">
    <property type="entry name" value="P-loop_NTPase"/>
</dbReference>
<feature type="domain" description="FtsK" evidence="5">
    <location>
        <begin position="978"/>
        <end position="1169"/>
    </location>
</feature>
<dbReference type="Gene3D" id="3.40.50.300">
    <property type="entry name" value="P-loop containing nucleotide triphosphate hydrolases"/>
    <property type="match status" value="4"/>
</dbReference>
<gene>
    <name evidence="6" type="ORF">GCM10023205_21150</name>
</gene>
<dbReference type="PROSITE" id="PS50901">
    <property type="entry name" value="FTSK"/>
    <property type="match status" value="2"/>
</dbReference>
<evidence type="ECO:0000256" key="2">
    <source>
        <dbReference type="ARBA" id="ARBA00022840"/>
    </source>
</evidence>
<dbReference type="SMART" id="SM00382">
    <property type="entry name" value="AAA"/>
    <property type="match status" value="3"/>
</dbReference>
<keyword evidence="1 3" id="KW-0547">Nucleotide-binding</keyword>